<dbReference type="EMBL" id="CABL01000005">
    <property type="protein sequence ID" value="CBH75030.1"/>
    <property type="molecule type" value="Genomic_DNA"/>
</dbReference>
<accession>E6PEZ4</accession>
<organism evidence="2">
    <name type="scientific">mine drainage metagenome</name>
    <dbReference type="NCBI Taxonomy" id="410659"/>
    <lineage>
        <taxon>unclassified sequences</taxon>
        <taxon>metagenomes</taxon>
        <taxon>ecological metagenomes</taxon>
    </lineage>
</organism>
<dbReference type="SUPFAM" id="SSF53850">
    <property type="entry name" value="Periplasmic binding protein-like II"/>
    <property type="match status" value="1"/>
</dbReference>
<evidence type="ECO:0000313" key="2">
    <source>
        <dbReference type="EMBL" id="CBH75030.1"/>
    </source>
</evidence>
<comment type="caution">
    <text evidence="2">The sequence shown here is derived from an EMBL/GenBank/DDBJ whole genome shotgun (WGS) entry which is preliminary data.</text>
</comment>
<protein>
    <submittedName>
        <fullName evidence="2">Quaternary amine uptake ABC transporter (QAT) family, substrate-binding protein</fullName>
    </submittedName>
</protein>
<gene>
    <name evidence="2" type="ORF">CARN1_0205</name>
</gene>
<name>E6PEZ4_9ZZZZ</name>
<sequence>MRRAVALATIGGALALARCSPTRSVRVGSKNFAESILLAELYAQALEGVGISVERRFDLGSTQIALAALARGDIDCYPEYTGTALIDVLHHTPMSDGSAILALLRRTFQSRYRATWLTPAPMNDSQALATTRAISQRLHLTTLSECSRLASQLRLATIQEFLARPDGLPGLQRFYGGFHFASVRTYDIALKYEALLSGKADIATAFTTDGTIAAQGLVVLRDDRHFWPAYHAAPVVRKATLLHFPKLRETLDALSARLSTQAVSSMNERIENEQATPAAVARAFLHPHR</sequence>
<reference evidence="2" key="1">
    <citation type="submission" date="2009-10" db="EMBL/GenBank/DDBJ databases">
        <title>Diversity of trophic interactions inside an arsenic-rich microbial ecosystem.</title>
        <authorList>
            <person name="Bertin P.N."/>
            <person name="Heinrich-Salmeron A."/>
            <person name="Pelletier E."/>
            <person name="Goulhen-Chollet F."/>
            <person name="Arsene-Ploetze F."/>
            <person name="Gallien S."/>
            <person name="Calteau A."/>
            <person name="Vallenet D."/>
            <person name="Casiot C."/>
            <person name="Chane-Woon-Ming B."/>
            <person name="Giloteaux L."/>
            <person name="Barakat M."/>
            <person name="Bonnefoy V."/>
            <person name="Bruneel O."/>
            <person name="Chandler M."/>
            <person name="Cleiss J."/>
            <person name="Duran R."/>
            <person name="Elbaz-Poulichet F."/>
            <person name="Fonknechten N."/>
            <person name="Lauga B."/>
            <person name="Mornico D."/>
            <person name="Ortet P."/>
            <person name="Schaeffer C."/>
            <person name="Siguier P."/>
            <person name="Alexander Thil Smith A."/>
            <person name="Van Dorsselaer A."/>
            <person name="Weissenbach J."/>
            <person name="Medigue C."/>
            <person name="Le Paslier D."/>
        </authorList>
    </citation>
    <scope>NUCLEOTIDE SEQUENCE</scope>
</reference>
<evidence type="ECO:0000259" key="1">
    <source>
        <dbReference type="Pfam" id="PF04069"/>
    </source>
</evidence>
<proteinExistence type="predicted"/>
<dbReference type="Pfam" id="PF04069">
    <property type="entry name" value="OpuAC"/>
    <property type="match status" value="1"/>
</dbReference>
<dbReference type="Gene3D" id="3.40.190.120">
    <property type="entry name" value="Osmoprotection protein (prox), domain 2"/>
    <property type="match status" value="1"/>
</dbReference>
<dbReference type="GO" id="GO:0022857">
    <property type="term" value="F:transmembrane transporter activity"/>
    <property type="evidence" value="ECO:0007669"/>
    <property type="project" value="InterPro"/>
</dbReference>
<feature type="domain" description="ABC-type glycine betaine transport system substrate-binding" evidence="1">
    <location>
        <begin position="24"/>
        <end position="285"/>
    </location>
</feature>
<dbReference type="AlphaFoldDB" id="E6PEZ4"/>
<dbReference type="GO" id="GO:0043190">
    <property type="term" value="C:ATP-binding cassette (ABC) transporter complex"/>
    <property type="evidence" value="ECO:0007669"/>
    <property type="project" value="InterPro"/>
</dbReference>
<dbReference type="InterPro" id="IPR007210">
    <property type="entry name" value="ABC_Gly_betaine_transp_sub-bd"/>
</dbReference>
<dbReference type="Gene3D" id="3.40.190.10">
    <property type="entry name" value="Periplasmic binding protein-like II"/>
    <property type="match status" value="1"/>
</dbReference>